<dbReference type="GO" id="GO:0046839">
    <property type="term" value="P:phospholipid dephosphorylation"/>
    <property type="evidence" value="ECO:0007669"/>
    <property type="project" value="TreeGrafter"/>
</dbReference>
<dbReference type="GO" id="GO:0008195">
    <property type="term" value="F:phosphatidate phosphatase activity"/>
    <property type="evidence" value="ECO:0007669"/>
    <property type="project" value="TreeGrafter"/>
</dbReference>
<comment type="similarity">
    <text evidence="2">Belongs to the PA-phosphatase related phosphoesterase family.</text>
</comment>
<dbReference type="InterPro" id="IPR043216">
    <property type="entry name" value="PAP-like"/>
</dbReference>
<gene>
    <name evidence="9" type="ORF">PRK78_007067</name>
</gene>
<dbReference type="GO" id="GO:0016020">
    <property type="term" value="C:membrane"/>
    <property type="evidence" value="ECO:0007669"/>
    <property type="project" value="UniProtKB-SubCell"/>
</dbReference>
<dbReference type="AlphaFoldDB" id="A0AAF0DMJ8"/>
<dbReference type="Proteomes" id="UP001219355">
    <property type="component" value="Chromosome 5"/>
</dbReference>
<keyword evidence="5 7" id="KW-0472">Membrane</keyword>
<protein>
    <recommendedName>
        <fullName evidence="8">Phosphatidic acid phosphatase type 2/haloperoxidase domain-containing protein</fullName>
    </recommendedName>
</protein>
<feature type="transmembrane region" description="Helical" evidence="7">
    <location>
        <begin position="79"/>
        <end position="102"/>
    </location>
</feature>
<feature type="transmembrane region" description="Helical" evidence="7">
    <location>
        <begin position="184"/>
        <end position="206"/>
    </location>
</feature>
<dbReference type="CDD" id="cd03390">
    <property type="entry name" value="PAP2_containing_1_like"/>
    <property type="match status" value="1"/>
</dbReference>
<reference evidence="9" key="1">
    <citation type="submission" date="2023-03" db="EMBL/GenBank/DDBJ databases">
        <title>Emydomyces testavorans Genome Sequence.</title>
        <authorList>
            <person name="Hoyer L."/>
        </authorList>
    </citation>
    <scope>NUCLEOTIDE SEQUENCE</scope>
    <source>
        <strain evidence="9">16-2883</strain>
    </source>
</reference>
<evidence type="ECO:0000256" key="7">
    <source>
        <dbReference type="SAM" id="Phobius"/>
    </source>
</evidence>
<feature type="transmembrane region" description="Helical" evidence="7">
    <location>
        <begin position="30"/>
        <end position="50"/>
    </location>
</feature>
<keyword evidence="4 7" id="KW-1133">Transmembrane helix</keyword>
<evidence type="ECO:0000313" key="9">
    <source>
        <dbReference type="EMBL" id="WEW61576.1"/>
    </source>
</evidence>
<feature type="transmembrane region" description="Helical" evidence="7">
    <location>
        <begin position="277"/>
        <end position="296"/>
    </location>
</feature>
<comment type="subcellular location">
    <subcellularLocation>
        <location evidence="1">Membrane</location>
        <topology evidence="1">Multi-pass membrane protein</topology>
    </subcellularLocation>
</comment>
<dbReference type="GO" id="GO:0006644">
    <property type="term" value="P:phospholipid metabolic process"/>
    <property type="evidence" value="ECO:0007669"/>
    <property type="project" value="InterPro"/>
</dbReference>
<evidence type="ECO:0000256" key="2">
    <source>
        <dbReference type="ARBA" id="ARBA00008816"/>
    </source>
</evidence>
<evidence type="ECO:0000259" key="8">
    <source>
        <dbReference type="Pfam" id="PF01569"/>
    </source>
</evidence>
<evidence type="ECO:0000313" key="10">
    <source>
        <dbReference type="Proteomes" id="UP001219355"/>
    </source>
</evidence>
<evidence type="ECO:0000256" key="4">
    <source>
        <dbReference type="ARBA" id="ARBA00022989"/>
    </source>
</evidence>
<keyword evidence="10" id="KW-1185">Reference proteome</keyword>
<dbReference type="Gene3D" id="1.20.144.10">
    <property type="entry name" value="Phosphatidic acid phosphatase type 2/haloperoxidase"/>
    <property type="match status" value="2"/>
</dbReference>
<feature type="transmembrane region" description="Helical" evidence="7">
    <location>
        <begin position="123"/>
        <end position="141"/>
    </location>
</feature>
<feature type="domain" description="Phosphatidic acid phosphatase type 2/haloperoxidase" evidence="8">
    <location>
        <begin position="127"/>
        <end position="299"/>
    </location>
</feature>
<organism evidence="9 10">
    <name type="scientific">Emydomyces testavorans</name>
    <dbReference type="NCBI Taxonomy" id="2070801"/>
    <lineage>
        <taxon>Eukaryota</taxon>
        <taxon>Fungi</taxon>
        <taxon>Dikarya</taxon>
        <taxon>Ascomycota</taxon>
        <taxon>Pezizomycotina</taxon>
        <taxon>Eurotiomycetes</taxon>
        <taxon>Eurotiomycetidae</taxon>
        <taxon>Onygenales</taxon>
        <taxon>Nannizziopsiaceae</taxon>
        <taxon>Emydomyces</taxon>
    </lineage>
</organism>
<keyword evidence="3 7" id="KW-0812">Transmembrane</keyword>
<dbReference type="SUPFAM" id="SSF48317">
    <property type="entry name" value="Acid phosphatase/Vanadium-dependent haloperoxidase"/>
    <property type="match status" value="1"/>
</dbReference>
<feature type="transmembrane region" description="Helical" evidence="7">
    <location>
        <begin position="251"/>
        <end position="271"/>
    </location>
</feature>
<evidence type="ECO:0000256" key="6">
    <source>
        <dbReference type="SAM" id="MobiDB-lite"/>
    </source>
</evidence>
<dbReference type="Pfam" id="PF01569">
    <property type="entry name" value="PAP2"/>
    <property type="match status" value="1"/>
</dbReference>
<feature type="region of interest" description="Disordered" evidence="6">
    <location>
        <begin position="1"/>
        <end position="21"/>
    </location>
</feature>
<dbReference type="PANTHER" id="PTHR10165">
    <property type="entry name" value="LIPID PHOSPHATE PHOSPHATASE"/>
    <property type="match status" value="1"/>
</dbReference>
<sequence>MSPKFHRIQSSMNTPDLETPREKPFSKRLVLSYVIDWLFILFIGFLGRIIKTIEPNRRPFSLTDQNISYPFAVRERVPVAILVVASLLVPAAVIAIFSLVLVPGPPGKRAFGPEAWRRKLWEWNAGWMGLGVAYAGTYTATEAMKLMFGKPRPDLLDRCNPDLSDIAAYVVGGLGEKVPGAPSLVTWAICQMSFAGLIYLSLWLCAKLAISIPFLPSTRLATSQRTSDEYESLDATPSVPLRNRGAAPPTYLLCLLFAPVVGATYIASSRWVDSRHFAFDIIFGALLGISFAWFGFRLYHLPLSSGQGWAWGARYSKRAFYGNIEYTTYASGKDALDLRDMRPHSRGGAVERHGDEMLPSLDARGNGPAANG</sequence>
<dbReference type="PANTHER" id="PTHR10165:SF154">
    <property type="entry name" value="PAP2 DOMAIN PROTEIN (AFU_ORTHOLOGUE AFUA_1G09730)"/>
    <property type="match status" value="1"/>
</dbReference>
<dbReference type="EMBL" id="CP120631">
    <property type="protein sequence ID" value="WEW61576.1"/>
    <property type="molecule type" value="Genomic_DNA"/>
</dbReference>
<accession>A0AAF0DMJ8</accession>
<evidence type="ECO:0000256" key="5">
    <source>
        <dbReference type="ARBA" id="ARBA00023136"/>
    </source>
</evidence>
<name>A0AAF0DMJ8_9EURO</name>
<evidence type="ECO:0000256" key="1">
    <source>
        <dbReference type="ARBA" id="ARBA00004141"/>
    </source>
</evidence>
<dbReference type="InterPro" id="IPR000326">
    <property type="entry name" value="PAP2/HPO"/>
</dbReference>
<evidence type="ECO:0000256" key="3">
    <source>
        <dbReference type="ARBA" id="ARBA00022692"/>
    </source>
</evidence>
<dbReference type="InterPro" id="IPR036938">
    <property type="entry name" value="PAP2/HPO_sf"/>
</dbReference>
<proteinExistence type="inferred from homology"/>